<keyword evidence="5" id="KW-0418">Kinase</keyword>
<dbReference type="AlphaFoldDB" id="A0A7D9H415"/>
<dbReference type="EC" id="2.7.12.2" evidence="8"/>
<dbReference type="FunFam" id="3.30.200.20:FF:000040">
    <property type="entry name" value="Dual specificity mitogen-activated protein kinase kinase"/>
    <property type="match status" value="1"/>
</dbReference>
<dbReference type="Pfam" id="PF00069">
    <property type="entry name" value="Pkinase"/>
    <property type="match status" value="1"/>
</dbReference>
<evidence type="ECO:0000256" key="8">
    <source>
        <dbReference type="ARBA" id="ARBA00038999"/>
    </source>
</evidence>
<dbReference type="Gene3D" id="3.30.200.20">
    <property type="entry name" value="Phosphorylase Kinase, domain 1"/>
    <property type="match status" value="1"/>
</dbReference>
<keyword evidence="2" id="KW-0597">Phosphoprotein</keyword>
<dbReference type="FunFam" id="1.10.510.10:FF:000921">
    <property type="entry name" value="Serine/threonine-protein kinase STE7"/>
    <property type="match status" value="1"/>
</dbReference>
<comment type="similarity">
    <text evidence="7">Belongs to the protein kinase superfamily. STE Ser/Thr protein kinase family. MAP kinase kinase subfamily.</text>
</comment>
<dbReference type="InterPro" id="IPR011009">
    <property type="entry name" value="Kinase-like_dom_sf"/>
</dbReference>
<organism evidence="15 16">
    <name type="scientific">Dekkera bruxellensis</name>
    <name type="common">Brettanomyces custersii</name>
    <dbReference type="NCBI Taxonomy" id="5007"/>
    <lineage>
        <taxon>Eukaryota</taxon>
        <taxon>Fungi</taxon>
        <taxon>Dikarya</taxon>
        <taxon>Ascomycota</taxon>
        <taxon>Saccharomycotina</taxon>
        <taxon>Pichiomycetes</taxon>
        <taxon>Pichiales</taxon>
        <taxon>Pichiaceae</taxon>
        <taxon>Brettanomyces</taxon>
    </lineage>
</organism>
<evidence type="ECO:0000256" key="3">
    <source>
        <dbReference type="ARBA" id="ARBA00022679"/>
    </source>
</evidence>
<dbReference type="GO" id="GO:0051286">
    <property type="term" value="C:cell tip"/>
    <property type="evidence" value="ECO:0007669"/>
    <property type="project" value="UniProtKB-ARBA"/>
</dbReference>
<keyword evidence="3" id="KW-0808">Transferase</keyword>
<dbReference type="PANTHER" id="PTHR47448">
    <property type="entry name" value="DUAL SPECIFICITY MITOGEN-ACTIVATED PROTEIN KINASE KINASE DSOR1-LIKE PROTEIN"/>
    <property type="match status" value="1"/>
</dbReference>
<evidence type="ECO:0000313" key="16">
    <source>
        <dbReference type="Proteomes" id="UP000478008"/>
    </source>
</evidence>
<dbReference type="PANTHER" id="PTHR47448:SF1">
    <property type="entry name" value="SERINE_THREONINE-PROTEIN KINASE STE7 HOMOLOG"/>
    <property type="match status" value="1"/>
</dbReference>
<keyword evidence="1" id="KW-0723">Serine/threonine-protein kinase</keyword>
<keyword evidence="4 12" id="KW-0547">Nucleotide-binding</keyword>
<evidence type="ECO:0000256" key="4">
    <source>
        <dbReference type="ARBA" id="ARBA00022741"/>
    </source>
</evidence>
<dbReference type="GO" id="GO:0004674">
    <property type="term" value="F:protein serine/threonine kinase activity"/>
    <property type="evidence" value="ECO:0007669"/>
    <property type="project" value="UniProtKB-KW"/>
</dbReference>
<comment type="catalytic activity">
    <reaction evidence="11">
        <text>L-tyrosyl-[protein] + ATP = O-phospho-L-tyrosyl-[protein] + ADP + H(+)</text>
        <dbReference type="Rhea" id="RHEA:10596"/>
        <dbReference type="Rhea" id="RHEA-COMP:10136"/>
        <dbReference type="Rhea" id="RHEA-COMP:20101"/>
        <dbReference type="ChEBI" id="CHEBI:15378"/>
        <dbReference type="ChEBI" id="CHEBI:30616"/>
        <dbReference type="ChEBI" id="CHEBI:46858"/>
        <dbReference type="ChEBI" id="CHEBI:61978"/>
        <dbReference type="ChEBI" id="CHEBI:456216"/>
        <dbReference type="EC" id="2.7.12.2"/>
    </reaction>
</comment>
<feature type="compositionally biased region" description="Basic and acidic residues" evidence="13">
    <location>
        <begin position="119"/>
        <end position="129"/>
    </location>
</feature>
<evidence type="ECO:0000256" key="11">
    <source>
        <dbReference type="ARBA" id="ARBA00051693"/>
    </source>
</evidence>
<evidence type="ECO:0000256" key="5">
    <source>
        <dbReference type="ARBA" id="ARBA00022777"/>
    </source>
</evidence>
<gene>
    <name evidence="15" type="primary">STE7</name>
    <name evidence="15" type="ORF">DEBR0S6_05072G</name>
</gene>
<feature type="compositionally biased region" description="Basic residues" evidence="13">
    <location>
        <begin position="130"/>
        <end position="139"/>
    </location>
</feature>
<comment type="catalytic activity">
    <reaction evidence="9">
        <text>L-seryl-[protein] + ATP = O-phospho-L-seryl-[protein] + ADP + H(+)</text>
        <dbReference type="Rhea" id="RHEA:17989"/>
        <dbReference type="Rhea" id="RHEA-COMP:9863"/>
        <dbReference type="Rhea" id="RHEA-COMP:11604"/>
        <dbReference type="ChEBI" id="CHEBI:15378"/>
        <dbReference type="ChEBI" id="CHEBI:29999"/>
        <dbReference type="ChEBI" id="CHEBI:30616"/>
        <dbReference type="ChEBI" id="CHEBI:83421"/>
        <dbReference type="ChEBI" id="CHEBI:456216"/>
        <dbReference type="EC" id="2.7.12.2"/>
    </reaction>
</comment>
<dbReference type="Gene3D" id="1.10.510.10">
    <property type="entry name" value="Transferase(Phosphotransferase) domain 1"/>
    <property type="match status" value="1"/>
</dbReference>
<keyword evidence="16" id="KW-1185">Reference proteome</keyword>
<name>A0A7D9H415_DEKBR</name>
<dbReference type="InterPro" id="IPR008271">
    <property type="entry name" value="Ser/Thr_kinase_AS"/>
</dbReference>
<evidence type="ECO:0000259" key="14">
    <source>
        <dbReference type="PROSITE" id="PS50011"/>
    </source>
</evidence>
<dbReference type="SMART" id="SM00220">
    <property type="entry name" value="S_TKc"/>
    <property type="match status" value="1"/>
</dbReference>
<dbReference type="InterPro" id="IPR017441">
    <property type="entry name" value="Protein_kinase_ATP_BS"/>
</dbReference>
<feature type="compositionally biased region" description="Basic and acidic residues" evidence="13">
    <location>
        <begin position="146"/>
        <end position="164"/>
    </location>
</feature>
<feature type="domain" description="Protein kinase" evidence="14">
    <location>
        <begin position="220"/>
        <end position="479"/>
    </location>
</feature>
<feature type="region of interest" description="Disordered" evidence="13">
    <location>
        <begin position="24"/>
        <end position="93"/>
    </location>
</feature>
<evidence type="ECO:0000256" key="1">
    <source>
        <dbReference type="ARBA" id="ARBA00022527"/>
    </source>
</evidence>
<dbReference type="EMBL" id="CABFWN010000006">
    <property type="protein sequence ID" value="VUG19988.1"/>
    <property type="molecule type" value="Genomic_DNA"/>
</dbReference>
<evidence type="ECO:0000256" key="6">
    <source>
        <dbReference type="ARBA" id="ARBA00022840"/>
    </source>
</evidence>
<proteinExistence type="inferred from homology"/>
<feature type="binding site" evidence="12">
    <location>
        <position position="249"/>
    </location>
    <ligand>
        <name>ATP</name>
        <dbReference type="ChEBI" id="CHEBI:30616"/>
    </ligand>
</feature>
<feature type="compositionally biased region" description="Low complexity" evidence="13">
    <location>
        <begin position="63"/>
        <end position="82"/>
    </location>
</feature>
<dbReference type="PROSITE" id="PS00107">
    <property type="entry name" value="PROTEIN_KINASE_ATP"/>
    <property type="match status" value="1"/>
</dbReference>
<dbReference type="PROSITE" id="PS50011">
    <property type="entry name" value="PROTEIN_KINASE_DOM"/>
    <property type="match status" value="1"/>
</dbReference>
<accession>A0A7D9H415</accession>
<evidence type="ECO:0000256" key="12">
    <source>
        <dbReference type="PROSITE-ProRule" id="PRU10141"/>
    </source>
</evidence>
<comment type="catalytic activity">
    <reaction evidence="10">
        <text>L-threonyl-[protein] + ATP = O-phospho-L-threonyl-[protein] + ADP + H(+)</text>
        <dbReference type="Rhea" id="RHEA:46608"/>
        <dbReference type="Rhea" id="RHEA-COMP:11060"/>
        <dbReference type="Rhea" id="RHEA-COMP:11605"/>
        <dbReference type="ChEBI" id="CHEBI:15378"/>
        <dbReference type="ChEBI" id="CHEBI:30013"/>
        <dbReference type="ChEBI" id="CHEBI:30616"/>
        <dbReference type="ChEBI" id="CHEBI:61977"/>
        <dbReference type="ChEBI" id="CHEBI:456216"/>
        <dbReference type="EC" id="2.7.12.2"/>
    </reaction>
</comment>
<evidence type="ECO:0000256" key="9">
    <source>
        <dbReference type="ARBA" id="ARBA00049014"/>
    </source>
</evidence>
<dbReference type="GO" id="GO:0005524">
    <property type="term" value="F:ATP binding"/>
    <property type="evidence" value="ECO:0007669"/>
    <property type="project" value="UniProtKB-UniRule"/>
</dbReference>
<dbReference type="GO" id="GO:0004708">
    <property type="term" value="F:MAP kinase kinase activity"/>
    <property type="evidence" value="ECO:0007669"/>
    <property type="project" value="UniProtKB-EC"/>
</dbReference>
<reference evidence="15 16" key="1">
    <citation type="submission" date="2019-07" db="EMBL/GenBank/DDBJ databases">
        <authorList>
            <person name="Friedrich A."/>
            <person name="Schacherer J."/>
        </authorList>
    </citation>
    <scope>NUCLEOTIDE SEQUENCE [LARGE SCALE GENOMIC DNA]</scope>
</reference>
<feature type="region of interest" description="Disordered" evidence="13">
    <location>
        <begin position="112"/>
        <end position="174"/>
    </location>
</feature>
<evidence type="ECO:0000256" key="7">
    <source>
        <dbReference type="ARBA" id="ARBA00038035"/>
    </source>
</evidence>
<protein>
    <recommendedName>
        <fullName evidence="8">mitogen-activated protein kinase kinase</fullName>
        <ecNumber evidence="8">2.7.12.2</ecNumber>
    </recommendedName>
</protein>
<keyword evidence="6 12" id="KW-0067">ATP-binding</keyword>
<dbReference type="GO" id="GO:0030447">
    <property type="term" value="P:filamentous growth"/>
    <property type="evidence" value="ECO:0007669"/>
    <property type="project" value="UniProtKB-ARBA"/>
</dbReference>
<evidence type="ECO:0000256" key="13">
    <source>
        <dbReference type="SAM" id="MobiDB-lite"/>
    </source>
</evidence>
<dbReference type="InterPro" id="IPR000719">
    <property type="entry name" value="Prot_kinase_dom"/>
</dbReference>
<dbReference type="InterPro" id="IPR050915">
    <property type="entry name" value="MAP_kinase_kinase"/>
</dbReference>
<sequence>MNEAAKNKVLPPLPNEVRKFKQHIRTSASIKDDEPKTASSLKSRRSKRPPPLILRKSVASVHSFGSPCSASSASSDTSMSESPHTPFYEHKMSTSEEGNVIINHRSSANMISARSLSRKGPDLKLESRSLNRRNLKKLTLKPVGPKSDESRTQGDDTDEQNDKTPEEEESNTLTPLAETHRHSIYNLDPERKASTDELISNIQHLELGVEYQVPIKAEELVQLKKLGSGNSGTVSKVLHIPTQKIMARKVIHLEAKEVVQSQIIRELRIMHECDSPFIIGFYGAFLHEGDVVLCMEYVDCGSFDKILKLTGPLPEFMLKHVAYSVLSGLNYLYDTHRIIHRDVKPSNVLLDSRGHIKLCDFGVSKELINSMADTFVGTSTYMSPERIQGGVYTVKGDVWSLGIMLYELASGRHAYSDANDPNHDPDSILELLQRIVNEAPPQLSPSDGYSAELCDFVAKCLKRENQRAGPRELVKHPFLSDFVDTDGFRVSQKYRSLIKRWAKNVRRMEKGKPVK</sequence>
<dbReference type="SUPFAM" id="SSF56112">
    <property type="entry name" value="Protein kinase-like (PK-like)"/>
    <property type="match status" value="1"/>
</dbReference>
<dbReference type="PROSITE" id="PS00108">
    <property type="entry name" value="PROTEIN_KINASE_ST"/>
    <property type="match status" value="1"/>
</dbReference>
<dbReference type="Proteomes" id="UP000478008">
    <property type="component" value="Unassembled WGS sequence"/>
</dbReference>
<evidence type="ECO:0000313" key="15">
    <source>
        <dbReference type="EMBL" id="VUG19988.1"/>
    </source>
</evidence>
<dbReference type="GO" id="GO:0071507">
    <property type="term" value="P:pheromone response MAPK cascade"/>
    <property type="evidence" value="ECO:0007669"/>
    <property type="project" value="UniProtKB-ARBA"/>
</dbReference>
<evidence type="ECO:0000256" key="2">
    <source>
        <dbReference type="ARBA" id="ARBA00022553"/>
    </source>
</evidence>
<evidence type="ECO:0000256" key="10">
    <source>
        <dbReference type="ARBA" id="ARBA00049299"/>
    </source>
</evidence>